<evidence type="ECO:0000256" key="1">
    <source>
        <dbReference type="ARBA" id="ARBA00010169"/>
    </source>
</evidence>
<dbReference type="InterPro" id="IPR004323">
    <property type="entry name" value="Ion_tolerance_CutA"/>
</dbReference>
<dbReference type="OrthoDB" id="37622at2"/>
<gene>
    <name evidence="2" type="ORF">COO09_17845</name>
</gene>
<dbReference type="InterPro" id="IPR011322">
    <property type="entry name" value="N-reg_PII-like_a/b"/>
</dbReference>
<sequence length="105" mass="11410">MIVILTACGSAEDADRIAAALVEERLAACVQIVPVRSVYRWQGRIERAGEWQLQIKTRAALADAVEARIKALHGYELPEIVALPVAAGSSDYIGWVHAETAEPSR</sequence>
<dbReference type="SUPFAM" id="SSF54913">
    <property type="entry name" value="GlnB-like"/>
    <property type="match status" value="1"/>
</dbReference>
<comment type="caution">
    <text evidence="2">The sequence shown here is derived from an EMBL/GenBank/DDBJ whole genome shotgun (WGS) entry which is preliminary data.</text>
</comment>
<comment type="similarity">
    <text evidence="1">Belongs to the CutA family.</text>
</comment>
<dbReference type="EMBL" id="NWUF01000021">
    <property type="protein sequence ID" value="PCE40896.1"/>
    <property type="molecule type" value="Genomic_DNA"/>
</dbReference>
<organism evidence="2 3">
    <name type="scientific">Rhizorhabdus dicambivorans</name>
    <dbReference type="NCBI Taxonomy" id="1850238"/>
    <lineage>
        <taxon>Bacteria</taxon>
        <taxon>Pseudomonadati</taxon>
        <taxon>Pseudomonadota</taxon>
        <taxon>Alphaproteobacteria</taxon>
        <taxon>Sphingomonadales</taxon>
        <taxon>Sphingomonadaceae</taxon>
        <taxon>Rhizorhabdus</taxon>
    </lineage>
</organism>
<dbReference type="KEGG" id="rdi:CMV14_07945"/>
<dbReference type="PANTHER" id="PTHR23419:SF8">
    <property type="entry name" value="FI09726P"/>
    <property type="match status" value="1"/>
</dbReference>
<dbReference type="RefSeq" id="WP_066966378.1">
    <property type="nucleotide sequence ID" value="NZ_CP023449.1"/>
</dbReference>
<reference evidence="2 3" key="1">
    <citation type="submission" date="2017-09" db="EMBL/GenBank/DDBJ databases">
        <title>The Catabolism of 3,6-Dichlorosalicylic acid is Initiated by the Cytochrome P450 Monooxygenase DsmABC in Rhizorhabdus dicambivorans Ndbn-20.</title>
        <authorList>
            <person name="Na L."/>
        </authorList>
    </citation>
    <scope>NUCLEOTIDE SEQUENCE [LARGE SCALE GENOMIC DNA]</scope>
    <source>
        <strain evidence="2 3">Ndbn-20m</strain>
    </source>
</reference>
<accession>A0A2A4FT69</accession>
<dbReference type="Gene3D" id="3.30.70.120">
    <property type="match status" value="1"/>
</dbReference>
<dbReference type="PANTHER" id="PTHR23419">
    <property type="entry name" value="DIVALENT CATION TOLERANCE CUTA-RELATED"/>
    <property type="match status" value="1"/>
</dbReference>
<dbReference type="Pfam" id="PF03091">
    <property type="entry name" value="CutA1"/>
    <property type="match status" value="1"/>
</dbReference>
<dbReference type="Proteomes" id="UP000218934">
    <property type="component" value="Unassembled WGS sequence"/>
</dbReference>
<dbReference type="GO" id="GO:0005507">
    <property type="term" value="F:copper ion binding"/>
    <property type="evidence" value="ECO:0007669"/>
    <property type="project" value="TreeGrafter"/>
</dbReference>
<evidence type="ECO:0000313" key="2">
    <source>
        <dbReference type="EMBL" id="PCE40896.1"/>
    </source>
</evidence>
<keyword evidence="3" id="KW-1185">Reference proteome</keyword>
<dbReference type="InterPro" id="IPR015867">
    <property type="entry name" value="N-reg_PII/ATP_PRibTrfase_C"/>
</dbReference>
<dbReference type="GO" id="GO:0010038">
    <property type="term" value="P:response to metal ion"/>
    <property type="evidence" value="ECO:0007669"/>
    <property type="project" value="InterPro"/>
</dbReference>
<protein>
    <submittedName>
        <fullName evidence="2">Divalent-cation tolerance protein CutA</fullName>
    </submittedName>
</protein>
<evidence type="ECO:0000313" key="3">
    <source>
        <dbReference type="Proteomes" id="UP000218934"/>
    </source>
</evidence>
<name>A0A2A4FT69_9SPHN</name>
<dbReference type="AlphaFoldDB" id="A0A2A4FT69"/>
<proteinExistence type="inferred from homology"/>